<dbReference type="Pfam" id="PF00356">
    <property type="entry name" value="LacI"/>
    <property type="match status" value="1"/>
</dbReference>
<dbReference type="InterPro" id="IPR010982">
    <property type="entry name" value="Lambda_DNA-bd_dom_sf"/>
</dbReference>
<gene>
    <name evidence="5" type="ORF">SAMN04488026_103640</name>
</gene>
<dbReference type="STRING" id="571298.SAMN04488026_103640"/>
<dbReference type="InterPro" id="IPR000843">
    <property type="entry name" value="HTH_LacI"/>
</dbReference>
<evidence type="ECO:0000256" key="3">
    <source>
        <dbReference type="ARBA" id="ARBA00023163"/>
    </source>
</evidence>
<dbReference type="Proteomes" id="UP000199382">
    <property type="component" value="Unassembled WGS sequence"/>
</dbReference>
<keyword evidence="1" id="KW-0805">Transcription regulation</keyword>
<dbReference type="OrthoDB" id="7170131at2"/>
<dbReference type="PROSITE" id="PS50932">
    <property type="entry name" value="HTH_LACI_2"/>
    <property type="match status" value="1"/>
</dbReference>
<dbReference type="RefSeq" id="WP_093158624.1">
    <property type="nucleotide sequence ID" value="NZ_FNEK01000036.1"/>
</dbReference>
<dbReference type="InterPro" id="IPR028082">
    <property type="entry name" value="Peripla_BP_I"/>
</dbReference>
<evidence type="ECO:0000256" key="1">
    <source>
        <dbReference type="ARBA" id="ARBA00023015"/>
    </source>
</evidence>
<evidence type="ECO:0000256" key="2">
    <source>
        <dbReference type="ARBA" id="ARBA00023125"/>
    </source>
</evidence>
<name>A0A1G9ANA3_9RHOB</name>
<keyword evidence="2" id="KW-0238">DNA-binding</keyword>
<proteinExistence type="predicted"/>
<organism evidence="5 6">
    <name type="scientific">Aliiruegeria lutimaris</name>
    <dbReference type="NCBI Taxonomy" id="571298"/>
    <lineage>
        <taxon>Bacteria</taxon>
        <taxon>Pseudomonadati</taxon>
        <taxon>Pseudomonadota</taxon>
        <taxon>Alphaproteobacteria</taxon>
        <taxon>Rhodobacterales</taxon>
        <taxon>Roseobacteraceae</taxon>
        <taxon>Aliiruegeria</taxon>
    </lineage>
</organism>
<dbReference type="AlphaFoldDB" id="A0A1G9ANA3"/>
<keyword evidence="6" id="KW-1185">Reference proteome</keyword>
<dbReference type="Pfam" id="PF00532">
    <property type="entry name" value="Peripla_BP_1"/>
    <property type="match status" value="1"/>
</dbReference>
<dbReference type="PROSITE" id="PS00356">
    <property type="entry name" value="HTH_LACI_1"/>
    <property type="match status" value="1"/>
</dbReference>
<dbReference type="PANTHER" id="PTHR30146">
    <property type="entry name" value="LACI-RELATED TRANSCRIPTIONAL REPRESSOR"/>
    <property type="match status" value="1"/>
</dbReference>
<dbReference type="GO" id="GO:0000976">
    <property type="term" value="F:transcription cis-regulatory region binding"/>
    <property type="evidence" value="ECO:0007669"/>
    <property type="project" value="TreeGrafter"/>
</dbReference>
<evidence type="ECO:0000313" key="5">
    <source>
        <dbReference type="EMBL" id="SDK28721.1"/>
    </source>
</evidence>
<keyword evidence="3" id="KW-0804">Transcription</keyword>
<dbReference type="Gene3D" id="1.10.260.40">
    <property type="entry name" value="lambda repressor-like DNA-binding domains"/>
    <property type="match status" value="1"/>
</dbReference>
<dbReference type="SUPFAM" id="SSF53822">
    <property type="entry name" value="Periplasmic binding protein-like I"/>
    <property type="match status" value="1"/>
</dbReference>
<reference evidence="5 6" key="1">
    <citation type="submission" date="2016-10" db="EMBL/GenBank/DDBJ databases">
        <authorList>
            <person name="de Groot N.N."/>
        </authorList>
    </citation>
    <scope>NUCLEOTIDE SEQUENCE [LARGE SCALE GENOMIC DNA]</scope>
    <source>
        <strain evidence="5 6">DSM 25294</strain>
    </source>
</reference>
<protein>
    <submittedName>
        <fullName evidence="5">Transcriptional regulator, LacI family</fullName>
    </submittedName>
</protein>
<dbReference type="PANTHER" id="PTHR30146:SF33">
    <property type="entry name" value="TRANSCRIPTIONAL REGULATOR"/>
    <property type="match status" value="1"/>
</dbReference>
<feature type="domain" description="HTH lacI-type" evidence="4">
    <location>
        <begin position="6"/>
        <end position="60"/>
    </location>
</feature>
<evidence type="ECO:0000259" key="4">
    <source>
        <dbReference type="PROSITE" id="PS50932"/>
    </source>
</evidence>
<evidence type="ECO:0000313" key="6">
    <source>
        <dbReference type="Proteomes" id="UP000199382"/>
    </source>
</evidence>
<dbReference type="EMBL" id="FNEK01000036">
    <property type="protein sequence ID" value="SDK28721.1"/>
    <property type="molecule type" value="Genomic_DNA"/>
</dbReference>
<dbReference type="CDD" id="cd01575">
    <property type="entry name" value="PBP1_GntR"/>
    <property type="match status" value="1"/>
</dbReference>
<dbReference type="Gene3D" id="3.40.50.2300">
    <property type="match status" value="2"/>
</dbReference>
<dbReference type="SUPFAM" id="SSF47413">
    <property type="entry name" value="lambda repressor-like DNA-binding domains"/>
    <property type="match status" value="1"/>
</dbReference>
<sequence length="336" mass="35582">MAGKRLTLADVARAAGVSKMTASRALRDAGDVSRESVEKVQRAAREIGYIGNPIAMSLSSQRTNLVGVVVPSASNIVFAEVLAGITEALSDSGFQPVIGVTDYDLDREAETIRSMLSWRPAGLIVTGLDQPEAARRLLEHAGLPVVQIMDTDGTPTDGCVGIAQTDAGAAMGRALLEQGRRRIGYIGCDLAGDTRATKRWLGFEAALAEAGVPLAGTLVADRSSSIAAGRQLTAEFLSQHTNIDCIYYSNDDIAVGGLFHCLHAGIPVPEEILLTGFNGLDLVEALPVPIATTITPRHEIGFKAAELILAAAERRSTRVDTRIELPTRIEMAAGFH</sequence>
<accession>A0A1G9ANA3</accession>
<dbReference type="SMART" id="SM00354">
    <property type="entry name" value="HTH_LACI"/>
    <property type="match status" value="1"/>
</dbReference>
<dbReference type="InterPro" id="IPR001761">
    <property type="entry name" value="Peripla_BP/Lac1_sug-bd_dom"/>
</dbReference>
<dbReference type="GO" id="GO:0003700">
    <property type="term" value="F:DNA-binding transcription factor activity"/>
    <property type="evidence" value="ECO:0007669"/>
    <property type="project" value="TreeGrafter"/>
</dbReference>
<dbReference type="CDD" id="cd01392">
    <property type="entry name" value="HTH_LacI"/>
    <property type="match status" value="1"/>
</dbReference>